<reference evidence="1 2" key="1">
    <citation type="submission" date="2020-05" db="EMBL/GenBank/DDBJ databases">
        <title>Complete closed genome sequence of Defluviicoccus vanus.</title>
        <authorList>
            <person name="Bessarab I."/>
            <person name="Arumugam K."/>
            <person name="Maszenan A.M."/>
            <person name="Seviour R.J."/>
            <person name="Williams R.B."/>
        </authorList>
    </citation>
    <scope>NUCLEOTIDE SEQUENCE [LARGE SCALE GENOMIC DNA]</scope>
    <source>
        <strain evidence="1 2">Ben 114</strain>
    </source>
</reference>
<dbReference type="EMBL" id="CP053923">
    <property type="protein sequence ID" value="QNT70545.1"/>
    <property type="molecule type" value="Genomic_DNA"/>
</dbReference>
<sequence length="110" mass="12026">MMKTCFVVMGFDTKVDFATGRKLNLNATYHNLIKPAVEAAGLQCTRADEITHSGNINVPMYLNILTADVVIADVSTANCNAFYELGVRHALRPSTTIIISEDGYILSRST</sequence>
<proteinExistence type="predicted"/>
<dbReference type="KEGG" id="dvn:HQ394_15940"/>
<name>A0A7H1N4A9_9PROT</name>
<dbReference type="Proteomes" id="UP000516369">
    <property type="component" value="Chromosome"/>
</dbReference>
<dbReference type="RefSeq" id="WP_190261024.1">
    <property type="nucleotide sequence ID" value="NZ_CP053923.1"/>
</dbReference>
<evidence type="ECO:0008006" key="3">
    <source>
        <dbReference type="Google" id="ProtNLM"/>
    </source>
</evidence>
<gene>
    <name evidence="1" type="ORF">HQ394_15940</name>
</gene>
<keyword evidence="2" id="KW-1185">Reference proteome</keyword>
<dbReference type="AlphaFoldDB" id="A0A7H1N4A9"/>
<evidence type="ECO:0000313" key="1">
    <source>
        <dbReference type="EMBL" id="QNT70545.1"/>
    </source>
</evidence>
<protein>
    <recommendedName>
        <fullName evidence="3">DUF4071 domain-containing protein</fullName>
    </recommendedName>
</protein>
<organism evidence="1 2">
    <name type="scientific">Defluviicoccus vanus</name>
    <dbReference type="NCBI Taxonomy" id="111831"/>
    <lineage>
        <taxon>Bacteria</taxon>
        <taxon>Pseudomonadati</taxon>
        <taxon>Pseudomonadota</taxon>
        <taxon>Alphaproteobacteria</taxon>
        <taxon>Rhodospirillales</taxon>
        <taxon>Rhodospirillaceae</taxon>
        <taxon>Defluviicoccus</taxon>
    </lineage>
</organism>
<evidence type="ECO:0000313" key="2">
    <source>
        <dbReference type="Proteomes" id="UP000516369"/>
    </source>
</evidence>
<accession>A0A7H1N4A9</accession>